<dbReference type="Gene3D" id="1.20.920.20">
    <property type="match status" value="1"/>
</dbReference>
<accession>A0A9P1DCH0</accession>
<evidence type="ECO:0000256" key="1">
    <source>
        <dbReference type="SAM" id="MobiDB-lite"/>
    </source>
</evidence>
<dbReference type="EMBL" id="CAMXCT010004001">
    <property type="protein sequence ID" value="CAI4007222.1"/>
    <property type="molecule type" value="Genomic_DNA"/>
</dbReference>
<proteinExistence type="predicted"/>
<feature type="region of interest" description="Disordered" evidence="1">
    <location>
        <begin position="665"/>
        <end position="684"/>
    </location>
</feature>
<evidence type="ECO:0000313" key="3">
    <source>
        <dbReference type="EMBL" id="CAI4007222.1"/>
    </source>
</evidence>
<dbReference type="Proteomes" id="UP001152797">
    <property type="component" value="Unassembled WGS sequence"/>
</dbReference>
<feature type="domain" description="Dynein heavy chain AAA module D4" evidence="2">
    <location>
        <begin position="20"/>
        <end position="94"/>
    </location>
</feature>
<dbReference type="Pfam" id="PF12780">
    <property type="entry name" value="AAA_8"/>
    <property type="match status" value="1"/>
</dbReference>
<dbReference type="GO" id="GO:0051959">
    <property type="term" value="F:dynein light intermediate chain binding"/>
    <property type="evidence" value="ECO:0007669"/>
    <property type="project" value="InterPro"/>
</dbReference>
<feature type="compositionally biased region" description="Polar residues" evidence="1">
    <location>
        <begin position="667"/>
        <end position="684"/>
    </location>
</feature>
<keyword evidence="6" id="KW-1185">Reference proteome</keyword>
<dbReference type="PANTHER" id="PTHR22878">
    <property type="entry name" value="DYNEIN HEAVY CHAIN 6, AXONEMAL-LIKE-RELATED"/>
    <property type="match status" value="1"/>
</dbReference>
<evidence type="ECO:0000313" key="5">
    <source>
        <dbReference type="EMBL" id="CAL4794534.1"/>
    </source>
</evidence>
<reference evidence="3" key="1">
    <citation type="submission" date="2022-10" db="EMBL/GenBank/DDBJ databases">
        <authorList>
            <person name="Chen Y."/>
            <person name="Dougan E. K."/>
            <person name="Chan C."/>
            <person name="Rhodes N."/>
            <person name="Thang M."/>
        </authorList>
    </citation>
    <scope>NUCLEOTIDE SEQUENCE</scope>
</reference>
<dbReference type="GO" id="GO:0045505">
    <property type="term" value="F:dynein intermediate chain binding"/>
    <property type="evidence" value="ECO:0007669"/>
    <property type="project" value="InterPro"/>
</dbReference>
<dbReference type="EMBL" id="CAMXCT030004001">
    <property type="protein sequence ID" value="CAL4794534.1"/>
    <property type="molecule type" value="Genomic_DNA"/>
</dbReference>
<dbReference type="InterPro" id="IPR024317">
    <property type="entry name" value="Dynein_heavy_chain_D4_dom"/>
</dbReference>
<evidence type="ECO:0000313" key="6">
    <source>
        <dbReference type="Proteomes" id="UP001152797"/>
    </source>
</evidence>
<protein>
    <submittedName>
        <fullName evidence="5">Dynein axonemal heavy chain 5 (Axonemal beta dynein heavy chain 5) (mDNAH5) (Ciliary dynein heavy chain 5)</fullName>
    </submittedName>
</protein>
<sequence length="847" mass="92610">MPYPAEDVKGKPEKVHDFPFLPWPGEALVAVSANFLKSFKIDTTEENRNRLYELMASFQNRIRDMSSTYLSRMRKHVYVTPRSFLCFIEYYKKLYAAKYNEVNVQEKSVNIGLRKLEEAAKSVLEMQAETERQEEVLRMESIKTNELLNKVHGEKSRAEDKAEEVGSIAKDCEENASVIDADREEANRQLQEALPYLYEANAACQSIKDKDIVELKGNKAPVDIVKLTFDGLLLLMGNKVSENRLWLAVAVRLLAAVELEDPELTRSIQNLFEEEAEPAVSHTKLVDPFEEPKEFDSASADPFAELEKQSVKPSAKMATPKDPFAELASVSHSAPVALKDPFAELSSVSHSAPVALKDPFADLASSKAPATPKDPFAELSSVSHSAPVALKDPFADLASSKAPATPKDPFAELSSVSHSAPVALKDPFADLASSKAPATPKDPFAELASVSHSAPVPPKDPFAELSSVSHSAPVALKDPFADLASSKAPATPKDPFAELASVSHSAPVALKDPFADLASSKAPATPKDPFAELSSVSHSAPATSVAPATPAMKSAGPKSVPLIPSATVQAKPTPAEVKIPQSPVAQNVTALLKDKGSAKVNETKVVKLNSTKSAANRNHGTAQKVVASNQMKMNHNDSIHSAPTLPAEIKIQPTKRSHFLHPKVETKMTSPEATPQPAQVAPNLQRSPSSLAAFWSSEPRRPPEPNPKMAPLALVQHQAARKGIDFTKVQETKEDGEPEISISEPFASWEAEDQREQQRLHALDRRLRLRARRKEDQEGRTEVSQRSVKLVETSNLWAKLEEEDQEIEDKIVDLDDPRRPVDLRQYQQLNNMQDASMAQLEGPKSAL</sequence>
<dbReference type="AlphaFoldDB" id="A0A9P1DCH0"/>
<name>A0A9P1DCH0_9DINO</name>
<evidence type="ECO:0000259" key="2">
    <source>
        <dbReference type="Pfam" id="PF12780"/>
    </source>
</evidence>
<evidence type="ECO:0000313" key="4">
    <source>
        <dbReference type="EMBL" id="CAL1160597.1"/>
    </source>
</evidence>
<dbReference type="OrthoDB" id="424310at2759"/>
<comment type="caution">
    <text evidence="3">The sequence shown here is derived from an EMBL/GenBank/DDBJ whole genome shotgun (WGS) entry which is preliminary data.</text>
</comment>
<dbReference type="EMBL" id="CAMXCT020004001">
    <property type="protein sequence ID" value="CAL1160597.1"/>
    <property type="molecule type" value="Genomic_DNA"/>
</dbReference>
<organism evidence="3">
    <name type="scientific">Cladocopium goreaui</name>
    <dbReference type="NCBI Taxonomy" id="2562237"/>
    <lineage>
        <taxon>Eukaryota</taxon>
        <taxon>Sar</taxon>
        <taxon>Alveolata</taxon>
        <taxon>Dinophyceae</taxon>
        <taxon>Suessiales</taxon>
        <taxon>Symbiodiniaceae</taxon>
        <taxon>Cladocopium</taxon>
    </lineage>
</organism>
<dbReference type="GO" id="GO:0007018">
    <property type="term" value="P:microtubule-based movement"/>
    <property type="evidence" value="ECO:0007669"/>
    <property type="project" value="InterPro"/>
</dbReference>
<gene>
    <name evidence="3" type="ORF">C1SCF055_LOCUS32787</name>
</gene>
<reference evidence="4" key="2">
    <citation type="submission" date="2024-04" db="EMBL/GenBank/DDBJ databases">
        <authorList>
            <person name="Chen Y."/>
            <person name="Shah S."/>
            <person name="Dougan E. K."/>
            <person name="Thang M."/>
            <person name="Chan C."/>
        </authorList>
    </citation>
    <scope>NUCLEOTIDE SEQUENCE [LARGE SCALE GENOMIC DNA]</scope>
</reference>
<dbReference type="GO" id="GO:0030286">
    <property type="term" value="C:dynein complex"/>
    <property type="evidence" value="ECO:0007669"/>
    <property type="project" value="InterPro"/>
</dbReference>
<dbReference type="InterPro" id="IPR026983">
    <property type="entry name" value="DHC"/>
</dbReference>